<sequence>MAELEAARLGKFSEQRKRSSTEARKPKKTIFGWTAPLQGSRFSASGDSESHVLAAFCPPKHSNPALVVTSSPFFVLPKPIVLPPGYAPVFHPACIRGAMTETQADQIKPSIPEHASVTGTAFPPATAAVASKTTQLLKPFITDPAKQARFDAYQVLRRRGFTREYLICLLVCGFICFISSLSCSFYVVCFRR</sequence>
<keyword evidence="4" id="KW-1185">Reference proteome</keyword>
<evidence type="ECO:0000313" key="4">
    <source>
        <dbReference type="Proteomes" id="UP000281553"/>
    </source>
</evidence>
<dbReference type="Proteomes" id="UP000281553">
    <property type="component" value="Unassembled WGS sequence"/>
</dbReference>
<protein>
    <submittedName>
        <fullName evidence="3">Uncharacterized protein</fullName>
    </submittedName>
</protein>
<name>A0A3P7QME3_DIBLA</name>
<keyword evidence="2" id="KW-0472">Membrane</keyword>
<evidence type="ECO:0000256" key="2">
    <source>
        <dbReference type="SAM" id="Phobius"/>
    </source>
</evidence>
<dbReference type="AlphaFoldDB" id="A0A3P7QME3"/>
<accession>A0A3P7QME3</accession>
<keyword evidence="2" id="KW-0812">Transmembrane</keyword>
<proteinExistence type="predicted"/>
<evidence type="ECO:0000313" key="3">
    <source>
        <dbReference type="EMBL" id="VDN31419.1"/>
    </source>
</evidence>
<gene>
    <name evidence="3" type="ORF">DILT_LOCUS15746</name>
</gene>
<keyword evidence="2" id="KW-1133">Transmembrane helix</keyword>
<organism evidence="3 4">
    <name type="scientific">Dibothriocephalus latus</name>
    <name type="common">Fish tapeworm</name>
    <name type="synonym">Diphyllobothrium latum</name>
    <dbReference type="NCBI Taxonomy" id="60516"/>
    <lineage>
        <taxon>Eukaryota</taxon>
        <taxon>Metazoa</taxon>
        <taxon>Spiralia</taxon>
        <taxon>Lophotrochozoa</taxon>
        <taxon>Platyhelminthes</taxon>
        <taxon>Cestoda</taxon>
        <taxon>Eucestoda</taxon>
        <taxon>Diphyllobothriidea</taxon>
        <taxon>Diphyllobothriidae</taxon>
        <taxon>Dibothriocephalus</taxon>
    </lineage>
</organism>
<reference evidence="3 4" key="1">
    <citation type="submission" date="2018-11" db="EMBL/GenBank/DDBJ databases">
        <authorList>
            <consortium name="Pathogen Informatics"/>
        </authorList>
    </citation>
    <scope>NUCLEOTIDE SEQUENCE [LARGE SCALE GENOMIC DNA]</scope>
</reference>
<feature type="compositionally biased region" description="Basic and acidic residues" evidence="1">
    <location>
        <begin position="1"/>
        <end position="24"/>
    </location>
</feature>
<feature type="transmembrane region" description="Helical" evidence="2">
    <location>
        <begin position="165"/>
        <end position="188"/>
    </location>
</feature>
<dbReference type="OrthoDB" id="20507at2759"/>
<evidence type="ECO:0000256" key="1">
    <source>
        <dbReference type="SAM" id="MobiDB-lite"/>
    </source>
</evidence>
<feature type="region of interest" description="Disordered" evidence="1">
    <location>
        <begin position="1"/>
        <end position="27"/>
    </location>
</feature>
<dbReference type="EMBL" id="UYRU01080831">
    <property type="protein sequence ID" value="VDN31419.1"/>
    <property type="molecule type" value="Genomic_DNA"/>
</dbReference>